<organism evidence="4 5">
    <name type="scientific">Exiguobacterium alkaliphilum</name>
    <dbReference type="NCBI Taxonomy" id="1428684"/>
    <lineage>
        <taxon>Bacteria</taxon>
        <taxon>Bacillati</taxon>
        <taxon>Bacillota</taxon>
        <taxon>Bacilli</taxon>
        <taxon>Bacillales</taxon>
        <taxon>Bacillales Family XII. Incertae Sedis</taxon>
        <taxon>Exiguobacterium</taxon>
    </lineage>
</organism>
<dbReference type="InterPro" id="IPR016181">
    <property type="entry name" value="Acyl_CoA_acyltransferase"/>
</dbReference>
<evidence type="ECO:0000256" key="1">
    <source>
        <dbReference type="ARBA" id="ARBA00022679"/>
    </source>
</evidence>
<name>A0ABT2KY25_9BACL</name>
<sequence length="163" mass="19192">MKLVETNDADLIATLNRPIHERHVALMPNFFASYDYERVRKAFAETINRAGHHFLVAEVSEEPVGYIWMQEVTSDANAFRNAKRTLYVRQISIHPGHQRLGYGRQMMEYVEEWARSHDFATIELDYWVANENAARFYDELGFIAKRQVVVKSVETKENEKWRP</sequence>
<dbReference type="InterPro" id="IPR000182">
    <property type="entry name" value="GNAT_dom"/>
</dbReference>
<dbReference type="PROSITE" id="PS51186">
    <property type="entry name" value="GNAT"/>
    <property type="match status" value="1"/>
</dbReference>
<dbReference type="Gene3D" id="3.40.630.30">
    <property type="match status" value="1"/>
</dbReference>
<evidence type="ECO:0000313" key="4">
    <source>
        <dbReference type="EMBL" id="MCT4795329.1"/>
    </source>
</evidence>
<feature type="domain" description="N-acetyltransferase" evidence="3">
    <location>
        <begin position="14"/>
        <end position="163"/>
    </location>
</feature>
<evidence type="ECO:0000313" key="5">
    <source>
        <dbReference type="Proteomes" id="UP001206821"/>
    </source>
</evidence>
<evidence type="ECO:0000256" key="2">
    <source>
        <dbReference type="ARBA" id="ARBA00023315"/>
    </source>
</evidence>
<protein>
    <submittedName>
        <fullName evidence="4">GNAT family N-acetyltransferase</fullName>
    </submittedName>
</protein>
<dbReference type="PANTHER" id="PTHR43072:SF23">
    <property type="entry name" value="UPF0039 PROTEIN C11D3.02C"/>
    <property type="match status" value="1"/>
</dbReference>
<dbReference type="Proteomes" id="UP001206821">
    <property type="component" value="Unassembled WGS sequence"/>
</dbReference>
<dbReference type="CDD" id="cd04301">
    <property type="entry name" value="NAT_SF"/>
    <property type="match status" value="1"/>
</dbReference>
<proteinExistence type="predicted"/>
<dbReference type="EMBL" id="JANIEK010000023">
    <property type="protein sequence ID" value="MCT4795329.1"/>
    <property type="molecule type" value="Genomic_DNA"/>
</dbReference>
<accession>A0ABT2KY25</accession>
<dbReference type="Pfam" id="PF00583">
    <property type="entry name" value="Acetyltransf_1"/>
    <property type="match status" value="1"/>
</dbReference>
<reference evidence="4 5" key="1">
    <citation type="submission" date="2022-07" db="EMBL/GenBank/DDBJ databases">
        <title>Genomic and pangenome structural analysis of the polyextremophile Exiguobacterium.</title>
        <authorList>
            <person name="Shen L."/>
        </authorList>
    </citation>
    <scope>NUCLEOTIDE SEQUENCE [LARGE SCALE GENOMIC DNA]</scope>
    <source>
        <strain evidence="4 5">12_1</strain>
    </source>
</reference>
<dbReference type="PANTHER" id="PTHR43072">
    <property type="entry name" value="N-ACETYLTRANSFERASE"/>
    <property type="match status" value="1"/>
</dbReference>
<keyword evidence="5" id="KW-1185">Reference proteome</keyword>
<dbReference type="RefSeq" id="WP_034816222.1">
    <property type="nucleotide sequence ID" value="NZ_JANIEK010000023.1"/>
</dbReference>
<dbReference type="SUPFAM" id="SSF55729">
    <property type="entry name" value="Acyl-CoA N-acyltransferases (Nat)"/>
    <property type="match status" value="1"/>
</dbReference>
<keyword evidence="2" id="KW-0012">Acyltransferase</keyword>
<comment type="caution">
    <text evidence="4">The sequence shown here is derived from an EMBL/GenBank/DDBJ whole genome shotgun (WGS) entry which is preliminary data.</text>
</comment>
<evidence type="ECO:0000259" key="3">
    <source>
        <dbReference type="PROSITE" id="PS51186"/>
    </source>
</evidence>
<keyword evidence="1" id="KW-0808">Transferase</keyword>
<gene>
    <name evidence="4" type="ORF">NQG31_07205</name>
</gene>